<dbReference type="CDD" id="cd07034">
    <property type="entry name" value="TPP_PYR_PFOR_IOR-alpha_like"/>
    <property type="match status" value="1"/>
</dbReference>
<evidence type="ECO:0000313" key="14">
    <source>
        <dbReference type="EMBL" id="MBI6872312.1"/>
    </source>
</evidence>
<dbReference type="Pfam" id="PF01558">
    <property type="entry name" value="POR"/>
    <property type="match status" value="1"/>
</dbReference>
<evidence type="ECO:0000256" key="5">
    <source>
        <dbReference type="ARBA" id="ARBA00022982"/>
    </source>
</evidence>
<feature type="binding site" evidence="12">
    <location>
        <position position="815"/>
    </location>
    <ligand>
        <name>[4Fe-4S] cluster</name>
        <dbReference type="ChEBI" id="CHEBI:49883"/>
        <label>3</label>
    </ligand>
</feature>
<feature type="binding site" evidence="10">
    <location>
        <begin position="999"/>
        <end position="1004"/>
    </location>
    <ligand>
        <name>thiamine diphosphate</name>
        <dbReference type="ChEBI" id="CHEBI:58937"/>
    </ligand>
</feature>
<dbReference type="PIRSF" id="PIRSF000159">
    <property type="entry name" value="NifJ"/>
    <property type="match status" value="1"/>
</dbReference>
<dbReference type="Proteomes" id="UP000622687">
    <property type="component" value="Unassembled WGS sequence"/>
</dbReference>
<feature type="binding site" evidence="10">
    <location>
        <position position="840"/>
    </location>
    <ligand>
        <name>thiamine diphosphate</name>
        <dbReference type="ChEBI" id="CHEBI:58937"/>
    </ligand>
</feature>
<evidence type="ECO:0000256" key="4">
    <source>
        <dbReference type="ARBA" id="ARBA00022723"/>
    </source>
</evidence>
<keyword evidence="3 12" id="KW-0004">4Fe-4S</keyword>
<proteinExistence type="inferred from homology"/>
<dbReference type="InterPro" id="IPR029061">
    <property type="entry name" value="THDP-binding"/>
</dbReference>
<dbReference type="InterPro" id="IPR011895">
    <property type="entry name" value="Pyrv_flavodox_OxRed"/>
</dbReference>
<keyword evidence="4 12" id="KW-0479">Metal-binding</keyword>
<feature type="binding site" evidence="12">
    <location>
        <position position="840"/>
    </location>
    <ligand>
        <name>[4Fe-4S] cluster</name>
        <dbReference type="ChEBI" id="CHEBI:49883"/>
        <label>3</label>
    </ligand>
</feature>
<feature type="binding site" evidence="12">
    <location>
        <position position="700"/>
    </location>
    <ligand>
        <name>[4Fe-4S] cluster</name>
        <dbReference type="ChEBI" id="CHEBI:49883"/>
        <label>2</label>
    </ligand>
</feature>
<dbReference type="SMART" id="SM00890">
    <property type="entry name" value="EKR"/>
    <property type="match status" value="1"/>
</dbReference>
<name>A0A934HXC8_9CLOT</name>
<dbReference type="FunFam" id="3.40.920.10:FF:000001">
    <property type="entry name" value="Pyruvate:ferredoxin (Flavodoxin) oxidoreductase"/>
    <property type="match status" value="1"/>
</dbReference>
<feature type="binding site" evidence="10">
    <location>
        <begin position="970"/>
        <end position="973"/>
    </location>
    <ligand>
        <name>thiamine diphosphate</name>
        <dbReference type="ChEBI" id="CHEBI:58937"/>
    </ligand>
</feature>
<dbReference type="Pfam" id="PF02775">
    <property type="entry name" value="TPP_enzyme_C"/>
    <property type="match status" value="1"/>
</dbReference>
<dbReference type="InterPro" id="IPR019456">
    <property type="entry name" value="Pyrv-flavodox_OxRtase_EKR"/>
</dbReference>
<feature type="domain" description="4Fe-4S ferredoxin-type" evidence="13">
    <location>
        <begin position="681"/>
        <end position="710"/>
    </location>
</feature>
<feature type="binding site" evidence="10">
    <location>
        <position position="31"/>
    </location>
    <ligand>
        <name>pyruvate</name>
        <dbReference type="ChEBI" id="CHEBI:15361"/>
    </ligand>
</feature>
<keyword evidence="6 9" id="KW-0560">Oxidoreductase</keyword>
<dbReference type="PROSITE" id="PS51379">
    <property type="entry name" value="4FE4S_FER_2"/>
    <property type="match status" value="2"/>
</dbReference>
<dbReference type="Gene3D" id="3.30.70.20">
    <property type="match status" value="1"/>
</dbReference>
<keyword evidence="7 12" id="KW-0408">Iron</keyword>
<feature type="binding site" evidence="12">
    <location>
        <position position="1079"/>
    </location>
    <ligand>
        <name>[4Fe-4S] cluster</name>
        <dbReference type="ChEBI" id="CHEBI:49883"/>
        <label>3</label>
    </ligand>
</feature>
<dbReference type="GO" id="GO:0006979">
    <property type="term" value="P:response to oxidative stress"/>
    <property type="evidence" value="ECO:0007669"/>
    <property type="project" value="TreeGrafter"/>
</dbReference>
<comment type="cofactor">
    <cofactor evidence="12">
        <name>[4Fe-4S] cluster</name>
        <dbReference type="ChEBI" id="CHEBI:49883"/>
    </cofactor>
    <text evidence="12">Binds 3 [4Fe-4S] clusters per subunit.</text>
</comment>
<dbReference type="NCBIfam" id="TIGR02176">
    <property type="entry name" value="pyruv_ox_red"/>
    <property type="match status" value="1"/>
</dbReference>
<feature type="binding site" evidence="12">
    <location>
        <position position="690"/>
    </location>
    <ligand>
        <name>[4Fe-4S] cluster</name>
        <dbReference type="ChEBI" id="CHEBI:49883"/>
        <label>1</label>
    </ligand>
</feature>
<comment type="similarity">
    <text evidence="1 9">Belongs to the pyruvate:ferredoxin/flavodoxin oxidoreductase family.</text>
</comment>
<dbReference type="Gene3D" id="3.40.920.10">
    <property type="entry name" value="Pyruvate-ferredoxin oxidoreductase, PFOR, domain III"/>
    <property type="match status" value="1"/>
</dbReference>
<dbReference type="FunFam" id="3.30.70.20:FF:000022">
    <property type="entry name" value="Pyruvate:ferredoxin (Flavodoxin) oxidoreductase"/>
    <property type="match status" value="1"/>
</dbReference>
<evidence type="ECO:0000256" key="8">
    <source>
        <dbReference type="ARBA" id="ARBA00023014"/>
    </source>
</evidence>
<dbReference type="GO" id="GO:0030976">
    <property type="term" value="F:thiamine pyrophosphate binding"/>
    <property type="evidence" value="ECO:0007669"/>
    <property type="project" value="InterPro"/>
</dbReference>
<dbReference type="SUPFAM" id="SSF52518">
    <property type="entry name" value="Thiamin diphosphate-binding fold (THDP-binding)"/>
    <property type="match status" value="2"/>
</dbReference>
<dbReference type="GO" id="GO:0005506">
    <property type="term" value="F:iron ion binding"/>
    <property type="evidence" value="ECO:0007669"/>
    <property type="project" value="InterPro"/>
</dbReference>
<keyword evidence="5 9" id="KW-0249">Electron transport</keyword>
<feature type="binding site" evidence="10">
    <location>
        <position position="114"/>
    </location>
    <ligand>
        <name>pyruvate</name>
        <dbReference type="ChEBI" id="CHEBI:15361"/>
    </ligand>
</feature>
<feature type="binding site" evidence="12">
    <location>
        <position position="746"/>
    </location>
    <ligand>
        <name>[4Fe-4S] cluster</name>
        <dbReference type="ChEBI" id="CHEBI:49883"/>
        <label>2</label>
    </ligand>
</feature>
<dbReference type="SUPFAM" id="SSF53323">
    <property type="entry name" value="Pyruvate-ferredoxin oxidoreductase, PFOR, domain III"/>
    <property type="match status" value="1"/>
</dbReference>
<dbReference type="PROSITE" id="PS00198">
    <property type="entry name" value="4FE4S_FER_1"/>
    <property type="match status" value="1"/>
</dbReference>
<dbReference type="InterPro" id="IPR037112">
    <property type="entry name" value="Pyrv-flavodox_OxR_EKR_sf"/>
</dbReference>
<evidence type="ECO:0000256" key="3">
    <source>
        <dbReference type="ARBA" id="ARBA00022485"/>
    </source>
</evidence>
<dbReference type="FunFam" id="3.40.50.970:FF:000041">
    <property type="entry name" value="Pyruvate:ferredoxin (Flavodoxin) oxidoreductase"/>
    <property type="match status" value="1"/>
</dbReference>
<dbReference type="Gene3D" id="4.10.780.10">
    <property type="entry name" value="Pyruvate-flavodoxin oxidoreductase, EKR domain"/>
    <property type="match status" value="1"/>
</dbReference>
<dbReference type="InterPro" id="IPR002880">
    <property type="entry name" value="Pyrv_Fd/Flavodoxin_OxRdtase_N"/>
</dbReference>
<feature type="binding site" evidence="12">
    <location>
        <position position="756"/>
    </location>
    <ligand>
        <name>[4Fe-4S] cluster</name>
        <dbReference type="ChEBI" id="CHEBI:49883"/>
        <label>1</label>
    </ligand>
</feature>
<evidence type="ECO:0000256" key="9">
    <source>
        <dbReference type="PIRNR" id="PIRNR000159"/>
    </source>
</evidence>
<dbReference type="FunFam" id="3.40.50.970:FF:000012">
    <property type="entry name" value="Pyruvate:ferredoxin (Flavodoxin) oxidoreductase"/>
    <property type="match status" value="1"/>
</dbReference>
<evidence type="ECO:0000256" key="2">
    <source>
        <dbReference type="ARBA" id="ARBA00022448"/>
    </source>
</evidence>
<dbReference type="Pfam" id="PF10371">
    <property type="entry name" value="EKR"/>
    <property type="match status" value="1"/>
</dbReference>
<feature type="domain" description="4Fe-4S ferredoxin-type" evidence="13">
    <location>
        <begin position="737"/>
        <end position="768"/>
    </location>
</feature>
<dbReference type="InterPro" id="IPR019752">
    <property type="entry name" value="Pyrv/ketoisovalerate_OxRed_cat"/>
</dbReference>
<evidence type="ECO:0000259" key="13">
    <source>
        <dbReference type="PROSITE" id="PS51379"/>
    </source>
</evidence>
<comment type="caution">
    <text evidence="14">The sequence shown here is derived from an EMBL/GenBank/DDBJ whole genome shotgun (WGS) entry which is preliminary data.</text>
</comment>
<dbReference type="Gene3D" id="3.40.50.920">
    <property type="match status" value="1"/>
</dbReference>
<feature type="binding site" evidence="12">
    <location>
        <position position="749"/>
    </location>
    <ligand>
        <name>[4Fe-4S] cluster</name>
        <dbReference type="ChEBI" id="CHEBI:49883"/>
        <label>2</label>
    </ligand>
</feature>
<comment type="catalytic activity">
    <reaction evidence="9">
        <text>2 oxidized [2Fe-2S]-[ferredoxin] + pyruvate + CoA = 2 reduced [2Fe-2S]-[ferredoxin] + acetyl-CoA + CO2 + H(+)</text>
        <dbReference type="Rhea" id="RHEA:12765"/>
        <dbReference type="Rhea" id="RHEA-COMP:10000"/>
        <dbReference type="Rhea" id="RHEA-COMP:10001"/>
        <dbReference type="ChEBI" id="CHEBI:15361"/>
        <dbReference type="ChEBI" id="CHEBI:15378"/>
        <dbReference type="ChEBI" id="CHEBI:16526"/>
        <dbReference type="ChEBI" id="CHEBI:33737"/>
        <dbReference type="ChEBI" id="CHEBI:33738"/>
        <dbReference type="ChEBI" id="CHEBI:57287"/>
        <dbReference type="ChEBI" id="CHEBI:57288"/>
        <dbReference type="EC" id="1.2.7.1"/>
    </reaction>
</comment>
<evidence type="ECO:0000256" key="1">
    <source>
        <dbReference type="ARBA" id="ARBA00009032"/>
    </source>
</evidence>
<evidence type="ECO:0000256" key="10">
    <source>
        <dbReference type="PIRSR" id="PIRSR000159-1"/>
    </source>
</evidence>
<dbReference type="PANTHER" id="PTHR32154:SF0">
    <property type="entry name" value="PYRUVATE-FLAVODOXIN OXIDOREDUCTASE-RELATED"/>
    <property type="match status" value="1"/>
</dbReference>
<feature type="binding site" evidence="12">
    <location>
        <position position="693"/>
    </location>
    <ligand>
        <name>[4Fe-4S] cluster</name>
        <dbReference type="ChEBI" id="CHEBI:49883"/>
        <label>1</label>
    </ligand>
</feature>
<dbReference type="InterPro" id="IPR017896">
    <property type="entry name" value="4Fe4S_Fe-S-bd"/>
</dbReference>
<feature type="binding site" evidence="12">
    <location>
        <position position="696"/>
    </location>
    <ligand>
        <name>[4Fe-4S] cluster</name>
        <dbReference type="ChEBI" id="CHEBI:49883"/>
        <label>1</label>
    </ligand>
</feature>
<evidence type="ECO:0000256" key="6">
    <source>
        <dbReference type="ARBA" id="ARBA00023002"/>
    </source>
</evidence>
<dbReference type="EC" id="1.2.7.1" evidence="9"/>
<evidence type="ECO:0000256" key="7">
    <source>
        <dbReference type="ARBA" id="ARBA00023004"/>
    </source>
</evidence>
<dbReference type="SUPFAM" id="SSF52922">
    <property type="entry name" value="TK C-terminal domain-like"/>
    <property type="match status" value="1"/>
</dbReference>
<feature type="binding site" evidence="10">
    <location>
        <position position="64"/>
    </location>
    <ligand>
        <name>thiamine diphosphate</name>
        <dbReference type="ChEBI" id="CHEBI:58937"/>
    </ligand>
</feature>
<feature type="binding site" evidence="12">
    <location>
        <position position="752"/>
    </location>
    <ligand>
        <name>[4Fe-4S] cluster</name>
        <dbReference type="ChEBI" id="CHEBI:49883"/>
        <label>2</label>
    </ligand>
</feature>
<dbReference type="InterPro" id="IPR009014">
    <property type="entry name" value="Transketo_C/PFOR_II"/>
</dbReference>
<reference evidence="14" key="1">
    <citation type="submission" date="2020-12" db="EMBL/GenBank/DDBJ databases">
        <title>Clostridium thailandense sp. nov., a novel acetogenic bacterium isolated from peat land soil in Thailand.</title>
        <authorList>
            <person name="Chaikitkaew S."/>
            <person name="Birkeland N.K."/>
        </authorList>
    </citation>
    <scope>NUCLEOTIDE SEQUENCE</scope>
    <source>
        <strain evidence="14">DSM 17425</strain>
    </source>
</reference>
<keyword evidence="8 12" id="KW-0411">Iron-sulfur</keyword>
<dbReference type="PANTHER" id="PTHR32154">
    <property type="entry name" value="PYRUVATE-FLAVODOXIN OXIDOREDUCTASE-RELATED"/>
    <property type="match status" value="1"/>
</dbReference>
<dbReference type="Gene3D" id="3.40.50.970">
    <property type="match status" value="2"/>
</dbReference>
<dbReference type="FunFam" id="3.40.50.920:FF:000007">
    <property type="entry name" value="Pyruvate:ferredoxin (Flavodoxin) oxidoreductase"/>
    <property type="match status" value="1"/>
</dbReference>
<dbReference type="SUPFAM" id="SSF54862">
    <property type="entry name" value="4Fe-4S ferredoxins"/>
    <property type="match status" value="1"/>
</dbReference>
<feature type="binding site" evidence="12">
    <location>
        <position position="812"/>
    </location>
    <ligand>
        <name>[4Fe-4S] cluster</name>
        <dbReference type="ChEBI" id="CHEBI:49883"/>
        <label>3</label>
    </ligand>
</feature>
<dbReference type="Pfam" id="PF12838">
    <property type="entry name" value="Fer4_7"/>
    <property type="match status" value="1"/>
</dbReference>
<accession>A0A934HXC8</accession>
<evidence type="ECO:0000313" key="15">
    <source>
        <dbReference type="Proteomes" id="UP000622687"/>
    </source>
</evidence>
<dbReference type="GO" id="GO:0051539">
    <property type="term" value="F:4 iron, 4 sulfur cluster binding"/>
    <property type="evidence" value="ECO:0007669"/>
    <property type="project" value="UniProtKB-KW"/>
</dbReference>
<evidence type="ECO:0000256" key="11">
    <source>
        <dbReference type="PIRSR" id="PIRSR000159-2"/>
    </source>
</evidence>
<dbReference type="GO" id="GO:0019164">
    <property type="term" value="F:pyruvate synthase activity"/>
    <property type="evidence" value="ECO:0007669"/>
    <property type="project" value="UniProtKB-EC"/>
</dbReference>
<dbReference type="InterPro" id="IPR011766">
    <property type="entry name" value="TPP_enzyme_TPP-bd"/>
</dbReference>
<dbReference type="CDD" id="cd03377">
    <property type="entry name" value="TPP_PFOR_PNO"/>
    <property type="match status" value="1"/>
</dbReference>
<keyword evidence="14" id="KW-0670">Pyruvate</keyword>
<dbReference type="InterPro" id="IPR050722">
    <property type="entry name" value="Pyruvate:ferred/Flavod_OxRd"/>
</dbReference>
<dbReference type="InterPro" id="IPR002869">
    <property type="entry name" value="Pyrv_flavodox_OxRed_cen"/>
</dbReference>
<dbReference type="GO" id="GO:0022900">
    <property type="term" value="P:electron transport chain"/>
    <property type="evidence" value="ECO:0007669"/>
    <property type="project" value="InterPro"/>
</dbReference>
<feature type="site" description="Important for catalytic activity" evidence="11">
    <location>
        <position position="64"/>
    </location>
</feature>
<evidence type="ECO:0000256" key="12">
    <source>
        <dbReference type="PIRSR" id="PIRSR000159-50"/>
    </source>
</evidence>
<sequence length="1176" mass="130522">MAKIKKTMDGNEAAAYVSYAFTEVATIYPITPSSPMAEHVDEWAANGKKNLFGQKVSLVEMQAEAGAAGAMHGTLEAGALATSYTASQGLMLMIPTMYRISGQLQPGVLHVSARTVGTHAFSIFGDHSDVMACRQTGFAMLNTADVQEVMDLAGVAHLAAIEGHVPFLHFFDGFRTSHEIQKIDVMDYEDLGKLLNNEELNKFRKNSLNPERPVQRSTVQNPDVFFQAREACNPYYDRLPEIVEKYMGEINKITGRDYHLFNYYGAEDAEYVIVAMGSVSGVAKEVVDHLNANGQKTGYLHVHLYRPFSIEHFLKQLPNTVKKISVLDRTKEPGSAGEPLYLDVCAAFINEKNKPLIYTGRYGLSSKDVTPEQIIAVYENMKSSDTKNHFTVGIEDDVTFHSLKLGESIDLCDEGTISCKFWGLGSDGTVGANKNSIKIIGDHTDMYVQAYFEYDTKKSGGITKSHLRFGKNPIRGSYLVKKADFIACHKTSYINQYDIVNELKPNGVFLLNCGWNEQEVENNLPNHVKRYLAQNNIKFYVIDATGIGKELGLGSRTNTILQAAFFRLANIIPAEEASKYMKNAILKSYGHKGDKIVNMNYAAVDRGNESIKQITVSAEWANLKDEQAYVDEKLPEYVRNVMNPINAQKGDELPVSTFASAADGTVALGSSKYEKRGVAIDVPTWDMTKCIQCNQCSYVCPHAAIRPFLLNEEEKNNAPENYKMVQAKGKDLEKYQFSIQVDPLDCLGCGSCVQTCPAKEKALTMSPLEDQVKEMENWEYAMTLSKKENPMNKFTVKGSQFEQPLLEFSGACAGCGETPYAKLMTQLFGDRMYFANATGCTQAWGAACPSVPYTTNHEGHGPAWSNSLFENNAEFSLGMCLAVKQQRERVTSKVEELLKLAENTISKDTKEALEGWLANKDDSDKTRYVSTKLIKALENTKLEGESQELLEFILDNKEHLVKKSMWMYGGDGWAYDIGYGGLDHVLASGENVNVLVVDTEVYSNTGGQSSKATPLGAVAQFAASGKKTVKKDLGMLAMTYGYIYVAQVAMGANQTQLIKALEEAESYPGPSLVIAYAPCINHGIKKGMAYAQLESKEAVESGYWHLYRYNPLLKKEGKNPFILDSKEPSKSYKDFTMGEVRYSSLLRAFPEIADQLFEDAEIAAKEKYNQYKAMSK</sequence>
<dbReference type="RefSeq" id="WP_211141823.1">
    <property type="nucleotide sequence ID" value="NZ_JAEEGB010000006.1"/>
</dbReference>
<dbReference type="EMBL" id="JAEEGB010000006">
    <property type="protein sequence ID" value="MBI6872312.1"/>
    <property type="molecule type" value="Genomic_DNA"/>
</dbReference>
<keyword evidence="15" id="KW-1185">Reference proteome</keyword>
<dbReference type="InterPro" id="IPR033412">
    <property type="entry name" value="PFOR_II"/>
</dbReference>
<feature type="site" description="Important for catalytic activity" evidence="11">
    <location>
        <position position="1004"/>
    </location>
</feature>
<feature type="binding site" evidence="10">
    <location>
        <position position="817"/>
    </location>
    <ligand>
        <name>thiamine diphosphate</name>
        <dbReference type="ChEBI" id="CHEBI:58937"/>
    </ligand>
</feature>
<feature type="site" description="Important for catalytic activity" evidence="11">
    <location>
        <position position="31"/>
    </location>
</feature>
<dbReference type="InterPro" id="IPR017900">
    <property type="entry name" value="4Fe4S_Fe_S_CS"/>
</dbReference>
<organism evidence="14 15">
    <name type="scientific">Clostridium aciditolerans</name>
    <dbReference type="NCBI Taxonomy" id="339861"/>
    <lineage>
        <taxon>Bacteria</taxon>
        <taxon>Bacillati</taxon>
        <taxon>Bacillota</taxon>
        <taxon>Clostridia</taxon>
        <taxon>Eubacteriales</taxon>
        <taxon>Clostridiaceae</taxon>
        <taxon>Clostridium</taxon>
    </lineage>
</organism>
<gene>
    <name evidence="14" type="primary">nifJ</name>
    <name evidence="14" type="ORF">I6U51_06265</name>
</gene>
<dbReference type="AlphaFoldDB" id="A0A934HXC8"/>
<feature type="site" description="Important for catalytic activity" evidence="11">
    <location>
        <position position="114"/>
    </location>
</feature>
<protein>
    <recommendedName>
        <fullName evidence="9">Pyruvate:ferredoxin oxidoreductase</fullName>
        <ecNumber evidence="9">1.2.7.1</ecNumber>
    </recommendedName>
    <alternativeName>
        <fullName evidence="9">Pyruvate synthase</fullName>
    </alternativeName>
</protein>
<dbReference type="Pfam" id="PF01855">
    <property type="entry name" value="POR_N"/>
    <property type="match status" value="1"/>
</dbReference>
<keyword evidence="2 9" id="KW-0813">Transport</keyword>
<dbReference type="Pfam" id="PF17147">
    <property type="entry name" value="PFOR_II"/>
    <property type="match status" value="1"/>
</dbReference>